<dbReference type="RefSeq" id="WP_024890392.1">
    <property type="nucleotide sequence ID" value="NZ_VJNA01000034.1"/>
</dbReference>
<accession>A0A554WE96</accession>
<proteinExistence type="predicted"/>
<protein>
    <recommendedName>
        <fullName evidence="3">SnoaL-like domain protein</fullName>
    </recommendedName>
</protein>
<evidence type="ECO:0000313" key="2">
    <source>
        <dbReference type="Proteomes" id="UP000318554"/>
    </source>
</evidence>
<keyword evidence="2" id="KW-1185">Reference proteome</keyword>
<evidence type="ECO:0000313" key="1">
    <source>
        <dbReference type="EMBL" id="TSE21910.1"/>
    </source>
</evidence>
<dbReference type="EMBL" id="VJNA01000034">
    <property type="protein sequence ID" value="TSE21910.1"/>
    <property type="molecule type" value="Genomic_DNA"/>
</dbReference>
<sequence>MTSIHHALDDLLNRQDIPLDTFLDWHFSPDYRQRTDGHWDDRNGFAAHARRLRELVASARIEVLDEWRDLRRYASHHRVHVRKRDGATVVQEVYLFDRLDASGRFECVDEVTLMLEGQEADRGLGRVR</sequence>
<dbReference type="AlphaFoldDB" id="A0A554WE96"/>
<name>A0A554WE96_9BURK</name>
<dbReference type="OrthoDB" id="1256785at2"/>
<organism evidence="1 2">
    <name type="scientific">Tepidimonas aquatica</name>
    <dbReference type="NCBI Taxonomy" id="247482"/>
    <lineage>
        <taxon>Bacteria</taxon>
        <taxon>Pseudomonadati</taxon>
        <taxon>Pseudomonadota</taxon>
        <taxon>Betaproteobacteria</taxon>
        <taxon>Burkholderiales</taxon>
        <taxon>Tepidimonas</taxon>
    </lineage>
</organism>
<gene>
    <name evidence="1" type="ORF">Taqua_02228</name>
</gene>
<reference evidence="1 2" key="1">
    <citation type="submission" date="2019-07" db="EMBL/GenBank/DDBJ databases">
        <title>Tepidimonas aquatica CLN-1 draft genome.</title>
        <authorList>
            <person name="Da Costa M.S."/>
            <person name="Froufe H.J.C."/>
            <person name="Egas C."/>
            <person name="Albuquerque L."/>
        </authorList>
    </citation>
    <scope>NUCLEOTIDE SEQUENCE [LARGE SCALE GENOMIC DNA]</scope>
    <source>
        <strain evidence="1 2">CLN-1</strain>
    </source>
</reference>
<evidence type="ECO:0008006" key="3">
    <source>
        <dbReference type="Google" id="ProtNLM"/>
    </source>
</evidence>
<dbReference type="Proteomes" id="UP000318554">
    <property type="component" value="Unassembled WGS sequence"/>
</dbReference>
<comment type="caution">
    <text evidence="1">The sequence shown here is derived from an EMBL/GenBank/DDBJ whole genome shotgun (WGS) entry which is preliminary data.</text>
</comment>